<dbReference type="PANTHER" id="PTHR31973:SF187">
    <property type="entry name" value="MUTATOR TRANSPOSASE MUDRA PROTEIN"/>
    <property type="match status" value="1"/>
</dbReference>
<gene>
    <name evidence="4" type="ORF">Prudu_005834</name>
</gene>
<dbReference type="InterPro" id="IPR004332">
    <property type="entry name" value="Transposase_MuDR"/>
</dbReference>
<dbReference type="EMBL" id="AP019298">
    <property type="protein sequence ID" value="BBG96886.1"/>
    <property type="molecule type" value="Genomic_DNA"/>
</dbReference>
<reference evidence="4" key="1">
    <citation type="journal article" date="2019" name="Science">
        <title>Mutation of a bHLH transcription factor allowed almond domestication.</title>
        <authorList>
            <person name="Sanchez-Perez R."/>
            <person name="Pavan S."/>
            <person name="Mazzeo R."/>
            <person name="Moldovan C."/>
            <person name="Aiese Cigliano R."/>
            <person name="Del Cueto J."/>
            <person name="Ricciardi F."/>
            <person name="Lotti C."/>
            <person name="Ricciardi L."/>
            <person name="Dicenta F."/>
            <person name="Lopez-Marques R.L."/>
            <person name="Lindberg Moller B."/>
        </authorList>
    </citation>
    <scope>NUCLEOTIDE SEQUENCE</scope>
</reference>
<feature type="region of interest" description="Disordered" evidence="1">
    <location>
        <begin position="1"/>
        <end position="28"/>
    </location>
</feature>
<dbReference type="AlphaFoldDB" id="A0A4Y1QYE0"/>
<evidence type="ECO:0000259" key="2">
    <source>
        <dbReference type="Pfam" id="PF03108"/>
    </source>
</evidence>
<organism evidence="4">
    <name type="scientific">Prunus dulcis</name>
    <name type="common">Almond</name>
    <name type="synonym">Amygdalus dulcis</name>
    <dbReference type="NCBI Taxonomy" id="3755"/>
    <lineage>
        <taxon>Eukaryota</taxon>
        <taxon>Viridiplantae</taxon>
        <taxon>Streptophyta</taxon>
        <taxon>Embryophyta</taxon>
        <taxon>Tracheophyta</taxon>
        <taxon>Spermatophyta</taxon>
        <taxon>Magnoliopsida</taxon>
        <taxon>eudicotyledons</taxon>
        <taxon>Gunneridae</taxon>
        <taxon>Pentapetalae</taxon>
        <taxon>rosids</taxon>
        <taxon>fabids</taxon>
        <taxon>Rosales</taxon>
        <taxon>Rosaceae</taxon>
        <taxon>Amygdaloideae</taxon>
        <taxon>Amygdaleae</taxon>
        <taxon>Prunus</taxon>
    </lineage>
</organism>
<feature type="domain" description="Transposase MuDR plant" evidence="2">
    <location>
        <begin position="52"/>
        <end position="118"/>
    </location>
</feature>
<dbReference type="PANTHER" id="PTHR31973">
    <property type="entry name" value="POLYPROTEIN, PUTATIVE-RELATED"/>
    <property type="match status" value="1"/>
</dbReference>
<accession>A0A4Y1QYE0</accession>
<sequence>MRKVSSNGEQDKMDSSDREGNTSTNENEYLGKYAAKEGRLYLSHEWKTYIREVGQKYAGGVTEFRIKLCKYAFEKGFRFIYVKNDLKRVTAECLNKQSENCPWRVHATVNPVNGFFYIKYLMNEHTCKGRIHTRQRRFMGSKIVSSVVAEQIRTKPQLKPVDINKYKGHMLAATGKNGNQGFFPLAFAIVDSENEANWTWFLENLKTFCLPKVVTSHLFRIVAKGC</sequence>
<dbReference type="InterPro" id="IPR018289">
    <property type="entry name" value="MULE_transposase_dom"/>
</dbReference>
<keyword evidence="4" id="KW-0675">Receptor</keyword>
<proteinExistence type="predicted"/>
<evidence type="ECO:0000313" key="4">
    <source>
        <dbReference type="EMBL" id="BBG96886.1"/>
    </source>
</evidence>
<feature type="compositionally biased region" description="Basic and acidic residues" evidence="1">
    <location>
        <begin position="9"/>
        <end position="20"/>
    </location>
</feature>
<feature type="domain" description="MULE transposase" evidence="3">
    <location>
        <begin position="164"/>
        <end position="208"/>
    </location>
</feature>
<evidence type="ECO:0000256" key="1">
    <source>
        <dbReference type="SAM" id="MobiDB-lite"/>
    </source>
</evidence>
<protein>
    <submittedName>
        <fullName evidence="4">EF-TU receptor</fullName>
    </submittedName>
</protein>
<evidence type="ECO:0000259" key="3">
    <source>
        <dbReference type="Pfam" id="PF10551"/>
    </source>
</evidence>
<name>A0A4Y1QYE0_PRUDU</name>
<dbReference type="Pfam" id="PF03108">
    <property type="entry name" value="DBD_Tnp_Mut"/>
    <property type="match status" value="1"/>
</dbReference>
<dbReference type="Pfam" id="PF10551">
    <property type="entry name" value="MULE"/>
    <property type="match status" value="1"/>
</dbReference>